<dbReference type="Pfam" id="PF00134">
    <property type="entry name" value="Cyclin_N"/>
    <property type="match status" value="1"/>
</dbReference>
<name>A0A3R7M1Y5_PENVA</name>
<gene>
    <name evidence="5" type="ORF">C7M84_012224</name>
</gene>
<accession>A0A3R7M1Y5</accession>
<dbReference type="FunFam" id="1.10.472.10:FF:000006">
    <property type="entry name" value="Cyclin I"/>
    <property type="match status" value="1"/>
</dbReference>
<dbReference type="EMBL" id="QCYY01002551">
    <property type="protein sequence ID" value="ROT69573.1"/>
    <property type="molecule type" value="Genomic_DNA"/>
</dbReference>
<dbReference type="AlphaFoldDB" id="A0A3R7M1Y5"/>
<keyword evidence="6" id="KW-1185">Reference proteome</keyword>
<evidence type="ECO:0000256" key="1">
    <source>
        <dbReference type="RuleBase" id="RU000383"/>
    </source>
</evidence>
<dbReference type="PANTHER" id="PTHR10177">
    <property type="entry name" value="CYCLINS"/>
    <property type="match status" value="1"/>
</dbReference>
<organism evidence="5 6">
    <name type="scientific">Penaeus vannamei</name>
    <name type="common">Whiteleg shrimp</name>
    <name type="synonym">Litopenaeus vannamei</name>
    <dbReference type="NCBI Taxonomy" id="6689"/>
    <lineage>
        <taxon>Eukaryota</taxon>
        <taxon>Metazoa</taxon>
        <taxon>Ecdysozoa</taxon>
        <taxon>Arthropoda</taxon>
        <taxon>Crustacea</taxon>
        <taxon>Multicrustacea</taxon>
        <taxon>Malacostraca</taxon>
        <taxon>Eumalacostraca</taxon>
        <taxon>Eucarida</taxon>
        <taxon>Decapoda</taxon>
        <taxon>Dendrobranchiata</taxon>
        <taxon>Penaeoidea</taxon>
        <taxon>Penaeidae</taxon>
        <taxon>Penaeus</taxon>
    </lineage>
</organism>
<dbReference type="STRING" id="6689.A0A3R7M1Y5"/>
<proteinExistence type="inferred from homology"/>
<keyword evidence="2" id="KW-0175">Coiled coil</keyword>
<feature type="non-terminal residue" evidence="5">
    <location>
        <position position="1"/>
    </location>
</feature>
<protein>
    <recommendedName>
        <fullName evidence="4">Cyclin-like domain-containing protein</fullName>
    </recommendedName>
</protein>
<sequence>GEEVGVAGRDRQVSWQGAACRRLGWAPETGFTAAALLDRLLHRVRIPPRYLHAVGAAALFIAAKIHEEDENVPATIEVVERGGMDCTHRELLRMERVLLDKLSWHPKASITLDFLQVLHALAIVSAPKHQQAQRSGSPTRQLGHLTNRLWRVVCSGRSGSIRPSLLSLALLSLALDTSASEPGLTLWLQALTQVSDEELASARALVKEILGEESFEFLPVPPLKTSQQSPPSRPNKRKVGHSIDTEEEDMYVDIKKLYAHDKIATDTPLQEKPPECPEELDDTYSDIRRLYSPVPIISDPLTASKMCPTKPATCKKLSSKKKKTKPTFKAKNSMKSSLKQALKIPCKISLITTKKMFEEICEEEEEEEEEMEMEVENEESQQEWEGPLVEPVGILNSPIFSPMSPEFPDIRNVVVKKEDLCWRQKALEVTEQVYRPMTYAQVLRLHLTPLTRALGV</sequence>
<dbReference type="SUPFAM" id="SSF47954">
    <property type="entry name" value="Cyclin-like"/>
    <property type="match status" value="1"/>
</dbReference>
<comment type="similarity">
    <text evidence="1">Belongs to the cyclin family.</text>
</comment>
<evidence type="ECO:0000256" key="2">
    <source>
        <dbReference type="SAM" id="Coils"/>
    </source>
</evidence>
<feature type="region of interest" description="Disordered" evidence="3">
    <location>
        <begin position="220"/>
        <end position="245"/>
    </location>
</feature>
<dbReference type="SMART" id="SM00385">
    <property type="entry name" value="CYCLIN"/>
    <property type="match status" value="1"/>
</dbReference>
<dbReference type="InterPro" id="IPR039361">
    <property type="entry name" value="Cyclin"/>
</dbReference>
<reference evidence="5 6" key="1">
    <citation type="submission" date="2018-04" db="EMBL/GenBank/DDBJ databases">
        <authorList>
            <person name="Zhang X."/>
            <person name="Yuan J."/>
            <person name="Li F."/>
            <person name="Xiang J."/>
        </authorList>
    </citation>
    <scope>NUCLEOTIDE SEQUENCE [LARGE SCALE GENOMIC DNA]</scope>
    <source>
        <tissue evidence="5">Muscle</tissue>
    </source>
</reference>
<comment type="caution">
    <text evidence="5">The sequence shown here is derived from an EMBL/GenBank/DDBJ whole genome shotgun (WGS) entry which is preliminary data.</text>
</comment>
<dbReference type="InterPro" id="IPR036915">
    <property type="entry name" value="Cyclin-like_sf"/>
</dbReference>
<evidence type="ECO:0000313" key="5">
    <source>
        <dbReference type="EMBL" id="ROT69573.1"/>
    </source>
</evidence>
<feature type="coiled-coil region" evidence="2">
    <location>
        <begin position="354"/>
        <end position="383"/>
    </location>
</feature>
<dbReference type="Gene3D" id="1.10.472.10">
    <property type="entry name" value="Cyclin-like"/>
    <property type="match status" value="2"/>
</dbReference>
<dbReference type="InterPro" id="IPR006671">
    <property type="entry name" value="Cyclin_N"/>
</dbReference>
<dbReference type="OrthoDB" id="6358561at2759"/>
<evidence type="ECO:0000259" key="4">
    <source>
        <dbReference type="SMART" id="SM00385"/>
    </source>
</evidence>
<dbReference type="InterPro" id="IPR013763">
    <property type="entry name" value="Cyclin-like_dom"/>
</dbReference>
<dbReference type="Proteomes" id="UP000283509">
    <property type="component" value="Unassembled WGS sequence"/>
</dbReference>
<reference evidence="5 6" key="2">
    <citation type="submission" date="2019-01" db="EMBL/GenBank/DDBJ databases">
        <title>The decoding of complex shrimp genome reveals the adaptation for benthos swimmer, frequently molting mechanism and breeding impact on genome.</title>
        <authorList>
            <person name="Sun Y."/>
            <person name="Gao Y."/>
            <person name="Yu Y."/>
        </authorList>
    </citation>
    <scope>NUCLEOTIDE SEQUENCE [LARGE SCALE GENOMIC DNA]</scope>
    <source>
        <tissue evidence="5">Muscle</tissue>
    </source>
</reference>
<feature type="domain" description="Cyclin-like" evidence="4">
    <location>
        <begin position="14"/>
        <end position="100"/>
    </location>
</feature>
<evidence type="ECO:0000256" key="3">
    <source>
        <dbReference type="SAM" id="MobiDB-lite"/>
    </source>
</evidence>
<evidence type="ECO:0000313" key="6">
    <source>
        <dbReference type="Proteomes" id="UP000283509"/>
    </source>
</evidence>
<keyword evidence="1" id="KW-0195">Cyclin</keyword>